<dbReference type="OMA" id="MVFTIQH"/>
<keyword evidence="1" id="KW-0472">Membrane</keyword>
<evidence type="ECO:0000313" key="2">
    <source>
        <dbReference type="EMBL" id="KEH19083.1"/>
    </source>
</evidence>
<feature type="transmembrane region" description="Helical" evidence="1">
    <location>
        <begin position="39"/>
        <end position="58"/>
    </location>
</feature>
<evidence type="ECO:0000313" key="4">
    <source>
        <dbReference type="Proteomes" id="UP000002051"/>
    </source>
</evidence>
<dbReference type="EnsemblPlants" id="KEH19083">
    <property type="protein sequence ID" value="KEH19083"/>
    <property type="gene ID" value="MTR_8g037245"/>
</dbReference>
<dbReference type="Proteomes" id="UP000002051">
    <property type="component" value="Chromosome 8"/>
</dbReference>
<protein>
    <submittedName>
        <fullName evidence="2">Transmembrane protein, putative</fullName>
    </submittedName>
</protein>
<name>G8A1T7_MEDTR</name>
<reference evidence="2 4" key="1">
    <citation type="journal article" date="2011" name="Nature">
        <title>The Medicago genome provides insight into the evolution of rhizobial symbioses.</title>
        <authorList>
            <person name="Young N.D."/>
            <person name="Debelle F."/>
            <person name="Oldroyd G.E."/>
            <person name="Geurts R."/>
            <person name="Cannon S.B."/>
            <person name="Udvardi M.K."/>
            <person name="Benedito V.A."/>
            <person name="Mayer K.F."/>
            <person name="Gouzy J."/>
            <person name="Schoof H."/>
            <person name="Van de Peer Y."/>
            <person name="Proost S."/>
            <person name="Cook D.R."/>
            <person name="Meyers B.C."/>
            <person name="Spannagl M."/>
            <person name="Cheung F."/>
            <person name="De Mita S."/>
            <person name="Krishnakumar V."/>
            <person name="Gundlach H."/>
            <person name="Zhou S."/>
            <person name="Mudge J."/>
            <person name="Bharti A.K."/>
            <person name="Murray J.D."/>
            <person name="Naoumkina M.A."/>
            <person name="Rosen B."/>
            <person name="Silverstein K.A."/>
            <person name="Tang H."/>
            <person name="Rombauts S."/>
            <person name="Zhao P.X."/>
            <person name="Zhou P."/>
            <person name="Barbe V."/>
            <person name="Bardou P."/>
            <person name="Bechner M."/>
            <person name="Bellec A."/>
            <person name="Berger A."/>
            <person name="Berges H."/>
            <person name="Bidwell S."/>
            <person name="Bisseling T."/>
            <person name="Choisne N."/>
            <person name="Couloux A."/>
            <person name="Denny R."/>
            <person name="Deshpande S."/>
            <person name="Dai X."/>
            <person name="Doyle J.J."/>
            <person name="Dudez A.M."/>
            <person name="Farmer A.D."/>
            <person name="Fouteau S."/>
            <person name="Franken C."/>
            <person name="Gibelin C."/>
            <person name="Gish J."/>
            <person name="Goldstein S."/>
            <person name="Gonzalez A.J."/>
            <person name="Green P.J."/>
            <person name="Hallab A."/>
            <person name="Hartog M."/>
            <person name="Hua A."/>
            <person name="Humphray S.J."/>
            <person name="Jeong D.H."/>
            <person name="Jing Y."/>
            <person name="Jocker A."/>
            <person name="Kenton S.M."/>
            <person name="Kim D.J."/>
            <person name="Klee K."/>
            <person name="Lai H."/>
            <person name="Lang C."/>
            <person name="Lin S."/>
            <person name="Macmil S.L."/>
            <person name="Magdelenat G."/>
            <person name="Matthews L."/>
            <person name="McCorrison J."/>
            <person name="Monaghan E.L."/>
            <person name="Mun J.H."/>
            <person name="Najar F.Z."/>
            <person name="Nicholson C."/>
            <person name="Noirot C."/>
            <person name="O'Bleness M."/>
            <person name="Paule C.R."/>
            <person name="Poulain J."/>
            <person name="Prion F."/>
            <person name="Qin B."/>
            <person name="Qu C."/>
            <person name="Retzel E.F."/>
            <person name="Riddle C."/>
            <person name="Sallet E."/>
            <person name="Samain S."/>
            <person name="Samson N."/>
            <person name="Sanders I."/>
            <person name="Saurat O."/>
            <person name="Scarpelli C."/>
            <person name="Schiex T."/>
            <person name="Segurens B."/>
            <person name="Severin A.J."/>
            <person name="Sherrier D.J."/>
            <person name="Shi R."/>
            <person name="Sims S."/>
            <person name="Singer S.R."/>
            <person name="Sinharoy S."/>
            <person name="Sterck L."/>
            <person name="Viollet A."/>
            <person name="Wang B.B."/>
            <person name="Wang K."/>
            <person name="Wang M."/>
            <person name="Wang X."/>
            <person name="Warfsmann J."/>
            <person name="Weissenbach J."/>
            <person name="White D.D."/>
            <person name="White J.D."/>
            <person name="Wiley G.B."/>
            <person name="Wincker P."/>
            <person name="Xing Y."/>
            <person name="Yang L."/>
            <person name="Yao Z."/>
            <person name="Ying F."/>
            <person name="Zhai J."/>
            <person name="Zhou L."/>
            <person name="Zuber A."/>
            <person name="Denarie J."/>
            <person name="Dixon R.A."/>
            <person name="May G.D."/>
            <person name="Schwartz D.C."/>
            <person name="Rogers J."/>
            <person name="Quetier F."/>
            <person name="Town C.D."/>
            <person name="Roe B.A."/>
        </authorList>
    </citation>
    <scope>NUCLEOTIDE SEQUENCE [LARGE SCALE GENOMIC DNA]</scope>
    <source>
        <strain evidence="2">A17</strain>
        <strain evidence="3 4">cv. Jemalong A17</strain>
    </source>
</reference>
<reference evidence="3" key="3">
    <citation type="submission" date="2015-04" db="UniProtKB">
        <authorList>
            <consortium name="EnsemblPlants"/>
        </authorList>
    </citation>
    <scope>IDENTIFICATION</scope>
    <source>
        <strain evidence="3">cv. Jemalong A17</strain>
    </source>
</reference>
<sequence length="67" mass="8200">MVFTIQHYFFNFQHSTSFSLSYSTLIQHLPSPMVFHSTFYPTTFYFLFLFNFCFYNYIKLSIIIKLK</sequence>
<evidence type="ECO:0000313" key="3">
    <source>
        <dbReference type="EnsemblPlants" id="KEH19083"/>
    </source>
</evidence>
<organism evidence="2 4">
    <name type="scientific">Medicago truncatula</name>
    <name type="common">Barrel medic</name>
    <name type="synonym">Medicago tribuloides</name>
    <dbReference type="NCBI Taxonomy" id="3880"/>
    <lineage>
        <taxon>Eukaryota</taxon>
        <taxon>Viridiplantae</taxon>
        <taxon>Streptophyta</taxon>
        <taxon>Embryophyta</taxon>
        <taxon>Tracheophyta</taxon>
        <taxon>Spermatophyta</taxon>
        <taxon>Magnoliopsida</taxon>
        <taxon>eudicotyledons</taxon>
        <taxon>Gunneridae</taxon>
        <taxon>Pentapetalae</taxon>
        <taxon>rosids</taxon>
        <taxon>fabids</taxon>
        <taxon>Fabales</taxon>
        <taxon>Fabaceae</taxon>
        <taxon>Papilionoideae</taxon>
        <taxon>50 kb inversion clade</taxon>
        <taxon>NPAAA clade</taxon>
        <taxon>Hologalegina</taxon>
        <taxon>IRL clade</taxon>
        <taxon>Trifolieae</taxon>
        <taxon>Medicago</taxon>
    </lineage>
</organism>
<keyword evidence="4" id="KW-1185">Reference proteome</keyword>
<keyword evidence="1" id="KW-1133">Transmembrane helix</keyword>
<gene>
    <name evidence="2" type="ordered locus">MTR_8g037245</name>
</gene>
<dbReference type="PaxDb" id="3880-AES85425"/>
<reference evidence="2 4" key="2">
    <citation type="journal article" date="2014" name="BMC Genomics">
        <title>An improved genome release (version Mt4.0) for the model legume Medicago truncatula.</title>
        <authorList>
            <person name="Tang H."/>
            <person name="Krishnakumar V."/>
            <person name="Bidwell S."/>
            <person name="Rosen B."/>
            <person name="Chan A."/>
            <person name="Zhou S."/>
            <person name="Gentzbittel L."/>
            <person name="Childs K.L."/>
            <person name="Yandell M."/>
            <person name="Gundlach H."/>
            <person name="Mayer K.F."/>
            <person name="Schwartz D.C."/>
            <person name="Town C.D."/>
        </authorList>
    </citation>
    <scope>GENOME REANNOTATION</scope>
    <source>
        <strain evidence="2">A17</strain>
        <strain evidence="3 4">cv. Jemalong A17</strain>
    </source>
</reference>
<dbReference type="HOGENOM" id="CLU_2816331_0_0_1"/>
<evidence type="ECO:0000256" key="1">
    <source>
        <dbReference type="SAM" id="Phobius"/>
    </source>
</evidence>
<keyword evidence="1 2" id="KW-0812">Transmembrane</keyword>
<proteinExistence type="predicted"/>
<dbReference type="EMBL" id="CM001224">
    <property type="protein sequence ID" value="KEH19083.1"/>
    <property type="molecule type" value="Genomic_DNA"/>
</dbReference>
<accession>G8A1T7</accession>
<dbReference type="AlphaFoldDB" id="G8A1T7"/>